<organism evidence="4 5">
    <name type="scientific">Alkalihalophilus lindianensis</name>
    <dbReference type="NCBI Taxonomy" id="1630542"/>
    <lineage>
        <taxon>Bacteria</taxon>
        <taxon>Bacillati</taxon>
        <taxon>Bacillota</taxon>
        <taxon>Bacilli</taxon>
        <taxon>Bacillales</taxon>
        <taxon>Bacillaceae</taxon>
        <taxon>Alkalihalophilus</taxon>
    </lineage>
</organism>
<dbReference type="Proteomes" id="UP001287282">
    <property type="component" value="Unassembled WGS sequence"/>
</dbReference>
<protein>
    <submittedName>
        <fullName evidence="4">Type II secretion system protein</fullName>
    </submittedName>
</protein>
<proteinExistence type="predicted"/>
<keyword evidence="3" id="KW-1133">Transmembrane helix</keyword>
<evidence type="ECO:0000256" key="2">
    <source>
        <dbReference type="ARBA" id="ARBA00023287"/>
    </source>
</evidence>
<sequence>MIIGNSKGFTLVEVMMSFLLLAICSMVILPAFLVVYNERLTLKQEEKVLHHLQELIQLYLVDQPPIELDSWVKKEEFTDPATNVYLVCLSFVGENKRDYKRCLHAKR</sequence>
<evidence type="ECO:0000313" key="4">
    <source>
        <dbReference type="EMBL" id="MDV2685110.1"/>
    </source>
</evidence>
<accession>A0ABU3XB52</accession>
<gene>
    <name evidence="4" type="ORF">RYX56_12160</name>
</gene>
<keyword evidence="3" id="KW-0472">Membrane</keyword>
<keyword evidence="2" id="KW-0178">Competence</keyword>
<keyword evidence="3" id="KW-0812">Transmembrane</keyword>
<evidence type="ECO:0000256" key="3">
    <source>
        <dbReference type="SAM" id="Phobius"/>
    </source>
</evidence>
<comment type="subcellular location">
    <subcellularLocation>
        <location evidence="1">Cell surface</location>
    </subcellularLocation>
</comment>
<dbReference type="EMBL" id="JAWJBA010000003">
    <property type="protein sequence ID" value="MDV2685110.1"/>
    <property type="molecule type" value="Genomic_DNA"/>
</dbReference>
<dbReference type="NCBIfam" id="TIGR02532">
    <property type="entry name" value="IV_pilin_GFxxxE"/>
    <property type="match status" value="1"/>
</dbReference>
<dbReference type="InterPro" id="IPR012902">
    <property type="entry name" value="N_methyl_site"/>
</dbReference>
<evidence type="ECO:0000313" key="5">
    <source>
        <dbReference type="Proteomes" id="UP001287282"/>
    </source>
</evidence>
<feature type="transmembrane region" description="Helical" evidence="3">
    <location>
        <begin position="14"/>
        <end position="36"/>
    </location>
</feature>
<keyword evidence="5" id="KW-1185">Reference proteome</keyword>
<name>A0ABU3XB52_9BACI</name>
<evidence type="ECO:0000256" key="1">
    <source>
        <dbReference type="ARBA" id="ARBA00004241"/>
    </source>
</evidence>
<dbReference type="Pfam" id="PF07963">
    <property type="entry name" value="N_methyl"/>
    <property type="match status" value="1"/>
</dbReference>
<comment type="caution">
    <text evidence="4">The sequence shown here is derived from an EMBL/GenBank/DDBJ whole genome shotgun (WGS) entry which is preliminary data.</text>
</comment>
<dbReference type="RefSeq" id="WP_317122297.1">
    <property type="nucleotide sequence ID" value="NZ_JAWJBA010000003.1"/>
</dbReference>
<reference evidence="4 5" key="1">
    <citation type="submission" date="2023-10" db="EMBL/GenBank/DDBJ databases">
        <title>Screening of Alkalihalobacillus lindianensis BZ-TG-R113 and Its Alleviation of Salt Stress on Rapeseed Growth.</title>
        <authorList>
            <person name="Zhao B."/>
            <person name="Guo T."/>
        </authorList>
    </citation>
    <scope>NUCLEOTIDE SEQUENCE [LARGE SCALE GENOMIC DNA]</scope>
    <source>
        <strain evidence="4 5">BZ-TG-R113</strain>
    </source>
</reference>